<gene>
    <name evidence="1" type="ORF">CHS0354_033183</name>
</gene>
<evidence type="ECO:0000313" key="1">
    <source>
        <dbReference type="EMBL" id="KAK3586061.1"/>
    </source>
</evidence>
<proteinExistence type="predicted"/>
<keyword evidence="2" id="KW-1185">Reference proteome</keyword>
<protein>
    <submittedName>
        <fullName evidence="1">Uncharacterized protein</fullName>
    </submittedName>
</protein>
<evidence type="ECO:0000313" key="2">
    <source>
        <dbReference type="Proteomes" id="UP001195483"/>
    </source>
</evidence>
<reference evidence="1" key="1">
    <citation type="journal article" date="2021" name="Genome Biol. Evol.">
        <title>A High-Quality Reference Genome for a Parasitic Bivalve with Doubly Uniparental Inheritance (Bivalvia: Unionida).</title>
        <authorList>
            <person name="Smith C.H."/>
        </authorList>
    </citation>
    <scope>NUCLEOTIDE SEQUENCE</scope>
    <source>
        <strain evidence="1">CHS0354</strain>
    </source>
</reference>
<comment type="caution">
    <text evidence="1">The sequence shown here is derived from an EMBL/GenBank/DDBJ whole genome shotgun (WGS) entry which is preliminary data.</text>
</comment>
<accession>A0AAE0S681</accession>
<dbReference type="EMBL" id="JAEAOA010001951">
    <property type="protein sequence ID" value="KAK3586061.1"/>
    <property type="molecule type" value="Genomic_DNA"/>
</dbReference>
<reference evidence="1" key="3">
    <citation type="submission" date="2023-05" db="EMBL/GenBank/DDBJ databases">
        <authorList>
            <person name="Smith C.H."/>
        </authorList>
    </citation>
    <scope>NUCLEOTIDE SEQUENCE</scope>
    <source>
        <strain evidence="1">CHS0354</strain>
        <tissue evidence="1">Mantle</tissue>
    </source>
</reference>
<sequence length="59" mass="6487">MAAKGSHWIVLPNAIVPGQPLQLAFTFFNTSETVLVQVDLLEDDHDLISTVKKIFYGGT</sequence>
<organism evidence="1 2">
    <name type="scientific">Potamilus streckersoni</name>
    <dbReference type="NCBI Taxonomy" id="2493646"/>
    <lineage>
        <taxon>Eukaryota</taxon>
        <taxon>Metazoa</taxon>
        <taxon>Spiralia</taxon>
        <taxon>Lophotrochozoa</taxon>
        <taxon>Mollusca</taxon>
        <taxon>Bivalvia</taxon>
        <taxon>Autobranchia</taxon>
        <taxon>Heteroconchia</taxon>
        <taxon>Palaeoheterodonta</taxon>
        <taxon>Unionida</taxon>
        <taxon>Unionoidea</taxon>
        <taxon>Unionidae</taxon>
        <taxon>Ambleminae</taxon>
        <taxon>Lampsilini</taxon>
        <taxon>Potamilus</taxon>
    </lineage>
</organism>
<dbReference type="AlphaFoldDB" id="A0AAE0S681"/>
<dbReference type="Proteomes" id="UP001195483">
    <property type="component" value="Unassembled WGS sequence"/>
</dbReference>
<reference evidence="1" key="2">
    <citation type="journal article" date="2021" name="Genome Biol. Evol.">
        <title>Developing a high-quality reference genome for a parasitic bivalve with doubly uniparental inheritance (Bivalvia: Unionida).</title>
        <authorList>
            <person name="Smith C.H."/>
        </authorList>
    </citation>
    <scope>NUCLEOTIDE SEQUENCE</scope>
    <source>
        <strain evidence="1">CHS0354</strain>
        <tissue evidence="1">Mantle</tissue>
    </source>
</reference>
<name>A0AAE0S681_9BIVA</name>